<evidence type="ECO:0000313" key="1">
    <source>
        <dbReference type="EMBL" id="TKR71898.1"/>
    </source>
</evidence>
<dbReference type="Proteomes" id="UP000298663">
    <property type="component" value="Unassembled WGS sequence"/>
</dbReference>
<name>A0A4U5MQP2_STECR</name>
<evidence type="ECO:0000313" key="2">
    <source>
        <dbReference type="Proteomes" id="UP000298663"/>
    </source>
</evidence>
<sequence length="128" mass="13741">MILNLVAQSNVVVCRLLDPQRLADACKAAPRERKVNKVGVGSGTKGEVQAGSGGTRHSIALCSISATMFHIVLSTTDFEVGLKPTFARTGSQKASHKPSIKIRRRRSFKKRVSSQSILVPNSLTAPTN</sequence>
<dbReference type="EMBL" id="AZBU02000006">
    <property type="protein sequence ID" value="TKR71898.1"/>
    <property type="molecule type" value="Genomic_DNA"/>
</dbReference>
<organism evidence="1 2">
    <name type="scientific">Steinernema carpocapsae</name>
    <name type="common">Entomopathogenic nematode</name>
    <dbReference type="NCBI Taxonomy" id="34508"/>
    <lineage>
        <taxon>Eukaryota</taxon>
        <taxon>Metazoa</taxon>
        <taxon>Ecdysozoa</taxon>
        <taxon>Nematoda</taxon>
        <taxon>Chromadorea</taxon>
        <taxon>Rhabditida</taxon>
        <taxon>Tylenchina</taxon>
        <taxon>Panagrolaimomorpha</taxon>
        <taxon>Strongyloidoidea</taxon>
        <taxon>Steinernematidae</taxon>
        <taxon>Steinernema</taxon>
    </lineage>
</organism>
<protein>
    <submittedName>
        <fullName evidence="1">Uncharacterized protein</fullName>
    </submittedName>
</protein>
<reference evidence="1 2" key="2">
    <citation type="journal article" date="2019" name="G3 (Bethesda)">
        <title>Hybrid Assembly of the Genome of the Entomopathogenic Nematode Steinernema carpocapsae Identifies the X-Chromosome.</title>
        <authorList>
            <person name="Serra L."/>
            <person name="Macchietto M."/>
            <person name="Macias-Munoz A."/>
            <person name="McGill C.J."/>
            <person name="Rodriguez I.M."/>
            <person name="Rodriguez B."/>
            <person name="Murad R."/>
            <person name="Mortazavi A."/>
        </authorList>
    </citation>
    <scope>NUCLEOTIDE SEQUENCE [LARGE SCALE GENOMIC DNA]</scope>
    <source>
        <strain evidence="1 2">ALL</strain>
    </source>
</reference>
<dbReference type="AlphaFoldDB" id="A0A4U5MQP2"/>
<keyword evidence="2" id="KW-1185">Reference proteome</keyword>
<reference evidence="1 2" key="1">
    <citation type="journal article" date="2015" name="Genome Biol.">
        <title>Comparative genomics of Steinernema reveals deeply conserved gene regulatory networks.</title>
        <authorList>
            <person name="Dillman A.R."/>
            <person name="Macchietto M."/>
            <person name="Porter C.F."/>
            <person name="Rogers A."/>
            <person name="Williams B."/>
            <person name="Antoshechkin I."/>
            <person name="Lee M.M."/>
            <person name="Goodwin Z."/>
            <person name="Lu X."/>
            <person name="Lewis E.E."/>
            <person name="Goodrich-Blair H."/>
            <person name="Stock S.P."/>
            <person name="Adams B.J."/>
            <person name="Sternberg P.W."/>
            <person name="Mortazavi A."/>
        </authorList>
    </citation>
    <scope>NUCLEOTIDE SEQUENCE [LARGE SCALE GENOMIC DNA]</scope>
    <source>
        <strain evidence="1 2">ALL</strain>
    </source>
</reference>
<comment type="caution">
    <text evidence="1">The sequence shown here is derived from an EMBL/GenBank/DDBJ whole genome shotgun (WGS) entry which is preliminary data.</text>
</comment>
<accession>A0A4U5MQP2</accession>
<proteinExistence type="predicted"/>
<gene>
    <name evidence="1" type="ORF">L596_019430</name>
</gene>